<evidence type="ECO:0000256" key="1">
    <source>
        <dbReference type="SAM" id="MobiDB-lite"/>
    </source>
</evidence>
<sequence>MPWRRARGTQVALPFARAGARRARFGTRRARECGAHDPDTPSEIHWGWGRLVTELGRRVFRAKSARQVLLPGVGNEVPGRGRVWDGHSATPAAPASLPGFSGGLISCSGKSFASPSPLPPRSSPPPPEPPGLP</sequence>
<proteinExistence type="predicted"/>
<dbReference type="Proteomes" id="UP001159641">
    <property type="component" value="Unassembled WGS sequence"/>
</dbReference>
<name>A0AB34GPY5_ESCRO</name>
<comment type="caution">
    <text evidence="2">The sequence shown here is derived from an EMBL/GenBank/DDBJ whole genome shotgun (WGS) entry which is preliminary data.</text>
</comment>
<protein>
    <submittedName>
        <fullName evidence="2">Uncharacterized protein</fullName>
    </submittedName>
</protein>
<keyword evidence="3" id="KW-1185">Reference proteome</keyword>
<evidence type="ECO:0000313" key="2">
    <source>
        <dbReference type="EMBL" id="KAJ8780785.1"/>
    </source>
</evidence>
<feature type="compositionally biased region" description="Pro residues" evidence="1">
    <location>
        <begin position="116"/>
        <end position="133"/>
    </location>
</feature>
<organism evidence="2 3">
    <name type="scientific">Eschrichtius robustus</name>
    <name type="common">California gray whale</name>
    <name type="synonym">Eschrichtius gibbosus</name>
    <dbReference type="NCBI Taxonomy" id="9764"/>
    <lineage>
        <taxon>Eukaryota</taxon>
        <taxon>Metazoa</taxon>
        <taxon>Chordata</taxon>
        <taxon>Craniata</taxon>
        <taxon>Vertebrata</taxon>
        <taxon>Euteleostomi</taxon>
        <taxon>Mammalia</taxon>
        <taxon>Eutheria</taxon>
        <taxon>Laurasiatheria</taxon>
        <taxon>Artiodactyla</taxon>
        <taxon>Whippomorpha</taxon>
        <taxon>Cetacea</taxon>
        <taxon>Mysticeti</taxon>
        <taxon>Eschrichtiidae</taxon>
        <taxon>Eschrichtius</taxon>
    </lineage>
</organism>
<dbReference type="AlphaFoldDB" id="A0AB34GPY5"/>
<gene>
    <name evidence="2" type="ORF">J1605_000828</name>
</gene>
<feature type="region of interest" description="Disordered" evidence="1">
    <location>
        <begin position="78"/>
        <end position="133"/>
    </location>
</feature>
<accession>A0AB34GPY5</accession>
<dbReference type="EMBL" id="JAIQCJ010002152">
    <property type="protein sequence ID" value="KAJ8780785.1"/>
    <property type="molecule type" value="Genomic_DNA"/>
</dbReference>
<reference evidence="2 3" key="1">
    <citation type="submission" date="2022-11" db="EMBL/GenBank/DDBJ databases">
        <title>Whole genome sequence of Eschrichtius robustus ER-17-0199.</title>
        <authorList>
            <person name="Bruniche-Olsen A."/>
            <person name="Black A.N."/>
            <person name="Fields C.J."/>
            <person name="Walden K."/>
            <person name="Dewoody J.A."/>
        </authorList>
    </citation>
    <scope>NUCLEOTIDE SEQUENCE [LARGE SCALE GENOMIC DNA]</scope>
    <source>
        <strain evidence="2">ER-17-0199</strain>
        <tissue evidence="2">Blubber</tissue>
    </source>
</reference>
<evidence type="ECO:0000313" key="3">
    <source>
        <dbReference type="Proteomes" id="UP001159641"/>
    </source>
</evidence>